<sequence>MNLKALDNGFSLHQNKKSNTRVRPGSTTTVKRSCKVRCESSSKGFRFRESGDELDGKSWRSLEGVVRCSANYVPLSPISFLERAAEVYSDRTSVVYGCIKYTWEETHRRCVKLASALNHLGISRGDVVAVLAPNVPAVLELHFAVPMAGAIICALNKRLDPKNKTDGAGKYLLMRDAIGDGVGDATENGVGDIVGEAVESEKRDLELQEDDPVAPFANLLYGSK</sequence>
<accession>A0ACB9H9X8</accession>
<evidence type="ECO:0000313" key="1">
    <source>
        <dbReference type="EMBL" id="KAI3792540.1"/>
    </source>
</evidence>
<dbReference type="EMBL" id="CM042009">
    <property type="protein sequence ID" value="KAI3792540.1"/>
    <property type="molecule type" value="Genomic_DNA"/>
</dbReference>
<reference evidence="2" key="1">
    <citation type="journal article" date="2022" name="Mol. Ecol. Resour.">
        <title>The genomes of chicory, endive, great burdock and yacon provide insights into Asteraceae palaeo-polyploidization history and plant inulin production.</title>
        <authorList>
            <person name="Fan W."/>
            <person name="Wang S."/>
            <person name="Wang H."/>
            <person name="Wang A."/>
            <person name="Jiang F."/>
            <person name="Liu H."/>
            <person name="Zhao H."/>
            <person name="Xu D."/>
            <person name="Zhang Y."/>
        </authorList>
    </citation>
    <scope>NUCLEOTIDE SEQUENCE [LARGE SCALE GENOMIC DNA]</scope>
    <source>
        <strain evidence="2">cv. Punajuju</strain>
    </source>
</reference>
<gene>
    <name evidence="1" type="ORF">L2E82_06422</name>
</gene>
<keyword evidence="2" id="KW-1185">Reference proteome</keyword>
<name>A0ACB9H9X8_CICIN</name>
<dbReference type="Proteomes" id="UP001055811">
    <property type="component" value="Linkage Group LG01"/>
</dbReference>
<protein>
    <submittedName>
        <fullName evidence="1">Uncharacterized protein</fullName>
    </submittedName>
</protein>
<organism evidence="1 2">
    <name type="scientific">Cichorium intybus</name>
    <name type="common">Chicory</name>
    <dbReference type="NCBI Taxonomy" id="13427"/>
    <lineage>
        <taxon>Eukaryota</taxon>
        <taxon>Viridiplantae</taxon>
        <taxon>Streptophyta</taxon>
        <taxon>Embryophyta</taxon>
        <taxon>Tracheophyta</taxon>
        <taxon>Spermatophyta</taxon>
        <taxon>Magnoliopsida</taxon>
        <taxon>eudicotyledons</taxon>
        <taxon>Gunneridae</taxon>
        <taxon>Pentapetalae</taxon>
        <taxon>asterids</taxon>
        <taxon>campanulids</taxon>
        <taxon>Asterales</taxon>
        <taxon>Asteraceae</taxon>
        <taxon>Cichorioideae</taxon>
        <taxon>Cichorieae</taxon>
        <taxon>Cichoriinae</taxon>
        <taxon>Cichorium</taxon>
    </lineage>
</organism>
<reference evidence="1 2" key="2">
    <citation type="journal article" date="2022" name="Mol. Ecol. Resour.">
        <title>The genomes of chicory, endive, great burdock and yacon provide insights into Asteraceae paleo-polyploidization history and plant inulin production.</title>
        <authorList>
            <person name="Fan W."/>
            <person name="Wang S."/>
            <person name="Wang H."/>
            <person name="Wang A."/>
            <person name="Jiang F."/>
            <person name="Liu H."/>
            <person name="Zhao H."/>
            <person name="Xu D."/>
            <person name="Zhang Y."/>
        </authorList>
    </citation>
    <scope>NUCLEOTIDE SEQUENCE [LARGE SCALE GENOMIC DNA]</scope>
    <source>
        <strain evidence="2">cv. Punajuju</strain>
        <tissue evidence="1">Leaves</tissue>
    </source>
</reference>
<comment type="caution">
    <text evidence="1">The sequence shown here is derived from an EMBL/GenBank/DDBJ whole genome shotgun (WGS) entry which is preliminary data.</text>
</comment>
<proteinExistence type="predicted"/>
<evidence type="ECO:0000313" key="2">
    <source>
        <dbReference type="Proteomes" id="UP001055811"/>
    </source>
</evidence>